<name>A0ABQ1ICM0_9PROT</name>
<evidence type="ECO:0008006" key="9">
    <source>
        <dbReference type="Google" id="ProtNLM"/>
    </source>
</evidence>
<evidence type="ECO:0000256" key="4">
    <source>
        <dbReference type="ARBA" id="ARBA00022989"/>
    </source>
</evidence>
<evidence type="ECO:0000256" key="2">
    <source>
        <dbReference type="ARBA" id="ARBA00022475"/>
    </source>
</evidence>
<gene>
    <name evidence="7" type="ORF">GCM10011505_14240</name>
</gene>
<evidence type="ECO:0000256" key="3">
    <source>
        <dbReference type="ARBA" id="ARBA00022692"/>
    </source>
</evidence>
<dbReference type="EMBL" id="BMDZ01000011">
    <property type="protein sequence ID" value="GGB33958.1"/>
    <property type="molecule type" value="Genomic_DNA"/>
</dbReference>
<feature type="transmembrane region" description="Helical" evidence="6">
    <location>
        <begin position="40"/>
        <end position="64"/>
    </location>
</feature>
<evidence type="ECO:0000256" key="5">
    <source>
        <dbReference type="ARBA" id="ARBA00023136"/>
    </source>
</evidence>
<keyword evidence="3 6" id="KW-0812">Transmembrane</keyword>
<reference evidence="8" key="1">
    <citation type="journal article" date="2019" name="Int. J. Syst. Evol. Microbiol.">
        <title>The Global Catalogue of Microorganisms (GCM) 10K type strain sequencing project: providing services to taxonomists for standard genome sequencing and annotation.</title>
        <authorList>
            <consortium name="The Broad Institute Genomics Platform"/>
            <consortium name="The Broad Institute Genome Sequencing Center for Infectious Disease"/>
            <person name="Wu L."/>
            <person name="Ma J."/>
        </authorList>
    </citation>
    <scope>NUCLEOTIDE SEQUENCE [LARGE SCALE GENOMIC DNA]</scope>
    <source>
        <strain evidence="8">CGMCC 1.10188</strain>
    </source>
</reference>
<feature type="transmembrane region" description="Helical" evidence="6">
    <location>
        <begin position="193"/>
        <end position="211"/>
    </location>
</feature>
<evidence type="ECO:0000256" key="1">
    <source>
        <dbReference type="ARBA" id="ARBA00004651"/>
    </source>
</evidence>
<evidence type="ECO:0000256" key="6">
    <source>
        <dbReference type="SAM" id="Phobius"/>
    </source>
</evidence>
<dbReference type="Pfam" id="PF01810">
    <property type="entry name" value="LysE"/>
    <property type="match status" value="1"/>
</dbReference>
<feature type="transmembrane region" description="Helical" evidence="6">
    <location>
        <begin position="154"/>
        <end position="173"/>
    </location>
</feature>
<keyword evidence="4 6" id="KW-1133">Transmembrane helix</keyword>
<dbReference type="Proteomes" id="UP000603352">
    <property type="component" value="Unassembled WGS sequence"/>
</dbReference>
<protein>
    <recommendedName>
        <fullName evidence="9">Lysine transporter LysE</fullName>
    </recommendedName>
</protein>
<keyword evidence="8" id="KW-1185">Reference proteome</keyword>
<evidence type="ECO:0000313" key="8">
    <source>
        <dbReference type="Proteomes" id="UP000603352"/>
    </source>
</evidence>
<keyword evidence="2" id="KW-1003">Cell membrane</keyword>
<dbReference type="RefSeq" id="WP_188576193.1">
    <property type="nucleotide sequence ID" value="NZ_BMDZ01000011.1"/>
</dbReference>
<sequence>MILASFLAGIGIGLVVAAPVGPAAVMVIGRSLDRGWRVGFATGMGVVFADLVYACIAVAGMGWMERIHAFERPLQLFAGLLLLTMGLISATGVFSRDRGQITALPNASYQGRNRLVAGLSGCAATFAVTIVNPTAIAAFLALFTTIGRFADDKIPLLGGIAVGGALWWSGLAWGAAHAGRKLAPRWPLRIKRGAGVVLAVIGAGVLLYAGFEYWA</sequence>
<dbReference type="PANTHER" id="PTHR30086:SF20">
    <property type="entry name" value="ARGININE EXPORTER PROTEIN ARGO-RELATED"/>
    <property type="match status" value="1"/>
</dbReference>
<comment type="caution">
    <text evidence="7">The sequence shown here is derived from an EMBL/GenBank/DDBJ whole genome shotgun (WGS) entry which is preliminary data.</text>
</comment>
<organism evidence="7 8">
    <name type="scientific">Tistrella bauzanensis</name>
    <dbReference type="NCBI Taxonomy" id="657419"/>
    <lineage>
        <taxon>Bacteria</taxon>
        <taxon>Pseudomonadati</taxon>
        <taxon>Pseudomonadota</taxon>
        <taxon>Alphaproteobacteria</taxon>
        <taxon>Geminicoccales</taxon>
        <taxon>Geminicoccaceae</taxon>
        <taxon>Tistrella</taxon>
    </lineage>
</organism>
<feature type="transmembrane region" description="Helical" evidence="6">
    <location>
        <begin position="76"/>
        <end position="94"/>
    </location>
</feature>
<feature type="transmembrane region" description="Helical" evidence="6">
    <location>
        <begin position="6"/>
        <end position="28"/>
    </location>
</feature>
<feature type="transmembrane region" description="Helical" evidence="6">
    <location>
        <begin position="115"/>
        <end position="142"/>
    </location>
</feature>
<accession>A0ABQ1ICM0</accession>
<comment type="subcellular location">
    <subcellularLocation>
        <location evidence="1">Cell membrane</location>
        <topology evidence="1">Multi-pass membrane protein</topology>
    </subcellularLocation>
</comment>
<evidence type="ECO:0000313" key="7">
    <source>
        <dbReference type="EMBL" id="GGB33958.1"/>
    </source>
</evidence>
<keyword evidence="5 6" id="KW-0472">Membrane</keyword>
<dbReference type="PANTHER" id="PTHR30086">
    <property type="entry name" value="ARGININE EXPORTER PROTEIN ARGO"/>
    <property type="match status" value="1"/>
</dbReference>
<proteinExistence type="predicted"/>
<dbReference type="InterPro" id="IPR001123">
    <property type="entry name" value="LeuE-type"/>
</dbReference>